<keyword evidence="5" id="KW-0808">Transferase</keyword>
<evidence type="ECO:0000256" key="2">
    <source>
        <dbReference type="ARBA" id="ARBA00004173"/>
    </source>
</evidence>
<dbReference type="InterPro" id="IPR005000">
    <property type="entry name" value="Aldolase/citrate-lyase_domain"/>
</dbReference>
<evidence type="ECO:0000256" key="22">
    <source>
        <dbReference type="ARBA" id="ARBA00076788"/>
    </source>
</evidence>
<evidence type="ECO:0000256" key="1">
    <source>
        <dbReference type="ARBA" id="ARBA00001946"/>
    </source>
</evidence>
<comment type="catalytic activity">
    <reaction evidence="15">
        <text>(3S)-citramalyl-CoA = pyruvate + acetyl-CoA</text>
        <dbReference type="Rhea" id="RHEA:22612"/>
        <dbReference type="ChEBI" id="CHEBI:15361"/>
        <dbReference type="ChEBI" id="CHEBI:57288"/>
        <dbReference type="ChEBI" id="CHEBI:58668"/>
        <dbReference type="EC" id="4.1.3.25"/>
    </reaction>
</comment>
<comment type="subcellular location">
    <subcellularLocation>
        <location evidence="2">Mitochondrion</location>
    </subcellularLocation>
</comment>
<keyword evidence="11" id="KW-0496">Mitochondrion</keyword>
<dbReference type="PANTHER" id="PTHR11105:SF0">
    <property type="entry name" value="CITRAMALYL-COA LYASE, MITOCHONDRIAL"/>
    <property type="match status" value="1"/>
</dbReference>
<keyword evidence="12 27" id="KW-0456">Lyase</keyword>
<keyword evidence="6 25" id="KW-0479">Metal-binding</keyword>
<dbReference type="EC" id="2.3.3.9" evidence="4"/>
<comment type="similarity">
    <text evidence="17">Belongs to the HpcH/HpaI aldolase family. Citrate lyase beta subunit-like subfamily.</text>
</comment>
<name>A0AAV4NKY3_CAEEX</name>
<evidence type="ECO:0000256" key="16">
    <source>
        <dbReference type="ARBA" id="ARBA00055540"/>
    </source>
</evidence>
<dbReference type="InterPro" id="IPR040186">
    <property type="entry name" value="Citramalyl-CoA_lyase"/>
</dbReference>
<dbReference type="Pfam" id="PF03328">
    <property type="entry name" value="HpcH_HpaI"/>
    <property type="match status" value="1"/>
</dbReference>
<dbReference type="PIRSF" id="PIRSF015582">
    <property type="entry name" value="Cit_lyase_B"/>
    <property type="match status" value="1"/>
</dbReference>
<evidence type="ECO:0000256" key="7">
    <source>
        <dbReference type="ARBA" id="ARBA00022801"/>
    </source>
</evidence>
<evidence type="ECO:0000256" key="6">
    <source>
        <dbReference type="ARBA" id="ARBA00022723"/>
    </source>
</evidence>
<dbReference type="EMBL" id="BPLR01021064">
    <property type="protein sequence ID" value="GIX85457.1"/>
    <property type="molecule type" value="Genomic_DNA"/>
</dbReference>
<dbReference type="Gene3D" id="3.20.20.60">
    <property type="entry name" value="Phosphoenolpyruvate-binding domains"/>
    <property type="match status" value="1"/>
</dbReference>
<keyword evidence="9" id="KW-0809">Transit peptide</keyword>
<dbReference type="GO" id="GO:0106064">
    <property type="term" value="P:regulation of cobalamin metabolic process"/>
    <property type="evidence" value="ECO:0007669"/>
    <property type="project" value="TreeGrafter"/>
</dbReference>
<evidence type="ECO:0000256" key="15">
    <source>
        <dbReference type="ARBA" id="ARBA00051672"/>
    </source>
</evidence>
<evidence type="ECO:0000256" key="25">
    <source>
        <dbReference type="PIRSR" id="PIRSR015582-2"/>
    </source>
</evidence>
<organism evidence="27 28">
    <name type="scientific">Caerostris extrusa</name>
    <name type="common">Bark spider</name>
    <name type="synonym">Caerostris bankana</name>
    <dbReference type="NCBI Taxonomy" id="172846"/>
    <lineage>
        <taxon>Eukaryota</taxon>
        <taxon>Metazoa</taxon>
        <taxon>Ecdysozoa</taxon>
        <taxon>Arthropoda</taxon>
        <taxon>Chelicerata</taxon>
        <taxon>Arachnida</taxon>
        <taxon>Araneae</taxon>
        <taxon>Araneomorphae</taxon>
        <taxon>Entelegynae</taxon>
        <taxon>Araneoidea</taxon>
        <taxon>Araneidae</taxon>
        <taxon>Caerostris</taxon>
    </lineage>
</organism>
<feature type="binding site" evidence="24">
    <location>
        <position position="105"/>
    </location>
    <ligand>
        <name>substrate</name>
    </ligand>
</feature>
<comment type="catalytic activity">
    <reaction evidence="14">
        <text>propanoyl-CoA + glyoxylate + H2O = 3-methylmalate + CoA + H(+)</text>
        <dbReference type="Rhea" id="RHEA:47628"/>
        <dbReference type="ChEBI" id="CHEBI:15377"/>
        <dbReference type="ChEBI" id="CHEBI:15378"/>
        <dbReference type="ChEBI" id="CHEBI:36655"/>
        <dbReference type="ChEBI" id="CHEBI:57287"/>
        <dbReference type="ChEBI" id="CHEBI:57392"/>
        <dbReference type="ChEBI" id="CHEBI:87810"/>
    </reaction>
</comment>
<dbReference type="GO" id="GO:0004474">
    <property type="term" value="F:malate synthase activity"/>
    <property type="evidence" value="ECO:0007669"/>
    <property type="project" value="UniProtKB-EC"/>
</dbReference>
<feature type="binding site" evidence="25">
    <location>
        <position position="169"/>
    </location>
    <ligand>
        <name>Mg(2+)</name>
        <dbReference type="ChEBI" id="CHEBI:18420"/>
    </ligand>
</feature>
<dbReference type="Proteomes" id="UP001054945">
    <property type="component" value="Unassembled WGS sequence"/>
</dbReference>
<keyword evidence="7" id="KW-0378">Hydrolase</keyword>
<sequence length="337" mass="38040">MYRFYRGFFNQRVSFCKGRTSLISAFPRATNFSTSNIDAIRPRRAILYVPGNDRRKIEKLSNLKVDCAVLDCEDGVAINKKSEARNVIREIAESFDFKNIEFAVRINSLDSGLAEEDLLSILNCRNLPDTLMVPKVESADDIIWIHDKLKLLSKHGSEAKKINLVFFMESAKSLLDLQQICEKAVDLSKKGPFQFEGLVFGSDDFCADIGATRTTEATELLTARQLFVIVAKSFKVQAIDMVHINYKDEAGLLKICEEGARMGFTGKQVIHPSQVPIVQRAFSPSHEKVEWAKELIRLFKKHQKEGKGAFTFRGAMIDKPLLLQAENIIKMSGQLND</sequence>
<accession>A0AAV4NKY3</accession>
<dbReference type="GO" id="GO:0016787">
    <property type="term" value="F:hydrolase activity"/>
    <property type="evidence" value="ECO:0007669"/>
    <property type="project" value="UniProtKB-KW"/>
</dbReference>
<evidence type="ECO:0000313" key="28">
    <source>
        <dbReference type="Proteomes" id="UP001054945"/>
    </source>
</evidence>
<comment type="function">
    <text evidence="16">Mitochondrial citramalyl-CoA lyase indirectly involved in the vitamin B12 metabolism. Converts citramalyl-CoA into acetyl-CoA and pyruvate in the C5-dicarboxylate catabolism pathway. The C5-dicarboxylate catabolism pathway is required to detoxify itaconate, a vitamin B12-poisoning metabolite. Also acts as a malate synthase in vitro, converting glyoxylate and acetyl-CoA to malate. Also displays malyl-CoA thioesterase activity. Also acts as a beta-methylmalate synthase in vitro, by mediating conversion of glyoxylate and propionyl-CoA to beta-methylmalate. Also has very weak citramalate synthase activity in vitro.</text>
</comment>
<comment type="cofactor">
    <cofactor evidence="1">
        <name>Mg(2+)</name>
        <dbReference type="ChEBI" id="CHEBI:18420"/>
    </cofactor>
</comment>
<evidence type="ECO:0000256" key="14">
    <source>
        <dbReference type="ARBA" id="ARBA00051623"/>
    </source>
</evidence>
<evidence type="ECO:0000256" key="11">
    <source>
        <dbReference type="ARBA" id="ARBA00023128"/>
    </source>
</evidence>
<feature type="binding site" evidence="25">
    <location>
        <position position="204"/>
    </location>
    <ligand>
        <name>Mg(2+)</name>
        <dbReference type="ChEBI" id="CHEBI:18420"/>
    </ligand>
</feature>
<dbReference type="AlphaFoldDB" id="A0AAV4NKY3"/>
<dbReference type="InterPro" id="IPR015813">
    <property type="entry name" value="Pyrv/PenolPyrv_kinase-like_dom"/>
</dbReference>
<proteinExistence type="inferred from homology"/>
<feature type="binding site" evidence="24">
    <location>
        <position position="169"/>
    </location>
    <ligand>
        <name>substrate</name>
    </ligand>
</feature>
<dbReference type="EC" id="4.1.3.25" evidence="19"/>
<dbReference type="FunFam" id="3.20.20.60:FF:000014">
    <property type="entry name" value="Citrate lyase subunit beta-like protein"/>
    <property type="match status" value="1"/>
</dbReference>
<evidence type="ECO:0000256" key="4">
    <source>
        <dbReference type="ARBA" id="ARBA00012636"/>
    </source>
</evidence>
<protein>
    <recommendedName>
        <fullName evidence="20">Citramalyl-CoA lyase, mitochondrial</fullName>
        <ecNumber evidence="4">2.3.3.9</ecNumber>
        <ecNumber evidence="18">3.1.2.30</ecNumber>
        <ecNumber evidence="19">4.1.3.25</ecNumber>
    </recommendedName>
    <alternativeName>
        <fullName evidence="22">(3S)-malyl-CoA thioesterase</fullName>
    </alternativeName>
    <alternativeName>
        <fullName evidence="23">Beta-methylmalate synthase</fullName>
    </alternativeName>
    <alternativeName>
        <fullName evidence="21">Malate synthase</fullName>
    </alternativeName>
</protein>
<evidence type="ECO:0000256" key="5">
    <source>
        <dbReference type="ARBA" id="ARBA00022679"/>
    </source>
</evidence>
<evidence type="ECO:0000259" key="26">
    <source>
        <dbReference type="Pfam" id="PF03328"/>
    </source>
</evidence>
<evidence type="ECO:0000256" key="9">
    <source>
        <dbReference type="ARBA" id="ARBA00022946"/>
    </source>
</evidence>
<keyword evidence="8 25" id="KW-0460">Magnesium</keyword>
<comment type="caution">
    <text evidence="27">The sequence shown here is derived from an EMBL/GenBank/DDBJ whole genome shotgun (WGS) entry which is preliminary data.</text>
</comment>
<evidence type="ECO:0000256" key="20">
    <source>
        <dbReference type="ARBA" id="ARBA00072098"/>
    </source>
</evidence>
<keyword evidence="10" id="KW-0007">Acetylation</keyword>
<evidence type="ECO:0000256" key="17">
    <source>
        <dbReference type="ARBA" id="ARBA00061542"/>
    </source>
</evidence>
<dbReference type="GO" id="GO:0047777">
    <property type="term" value="F:(S)-citramalyl-CoA lyase activity"/>
    <property type="evidence" value="ECO:0007669"/>
    <property type="project" value="UniProtKB-EC"/>
</dbReference>
<evidence type="ECO:0000256" key="23">
    <source>
        <dbReference type="ARBA" id="ARBA00083020"/>
    </source>
</evidence>
<comment type="catalytic activity">
    <reaction evidence="13">
        <text>glyoxylate + acetyl-CoA + H2O = (S)-malate + CoA + H(+)</text>
        <dbReference type="Rhea" id="RHEA:18181"/>
        <dbReference type="ChEBI" id="CHEBI:15377"/>
        <dbReference type="ChEBI" id="CHEBI:15378"/>
        <dbReference type="ChEBI" id="CHEBI:15589"/>
        <dbReference type="ChEBI" id="CHEBI:36655"/>
        <dbReference type="ChEBI" id="CHEBI:57287"/>
        <dbReference type="ChEBI" id="CHEBI:57288"/>
        <dbReference type="EC" id="2.3.3.9"/>
    </reaction>
</comment>
<keyword evidence="28" id="KW-1185">Reference proteome</keyword>
<evidence type="ECO:0000256" key="24">
    <source>
        <dbReference type="PIRSR" id="PIRSR015582-1"/>
    </source>
</evidence>
<dbReference type="GO" id="GO:0005739">
    <property type="term" value="C:mitochondrion"/>
    <property type="evidence" value="ECO:0007669"/>
    <property type="project" value="UniProtKB-SubCell"/>
</dbReference>
<dbReference type="PANTHER" id="PTHR11105">
    <property type="entry name" value="CITRATE LYASE SUBUNIT BETA-RELATED"/>
    <property type="match status" value="1"/>
</dbReference>
<evidence type="ECO:0000256" key="12">
    <source>
        <dbReference type="ARBA" id="ARBA00023239"/>
    </source>
</evidence>
<evidence type="ECO:0000256" key="13">
    <source>
        <dbReference type="ARBA" id="ARBA00047918"/>
    </source>
</evidence>
<evidence type="ECO:0000256" key="8">
    <source>
        <dbReference type="ARBA" id="ARBA00022842"/>
    </source>
</evidence>
<evidence type="ECO:0000256" key="18">
    <source>
        <dbReference type="ARBA" id="ARBA00066460"/>
    </source>
</evidence>
<reference evidence="27 28" key="1">
    <citation type="submission" date="2021-06" db="EMBL/GenBank/DDBJ databases">
        <title>Caerostris extrusa draft genome.</title>
        <authorList>
            <person name="Kono N."/>
            <person name="Arakawa K."/>
        </authorList>
    </citation>
    <scope>NUCLEOTIDE SEQUENCE [LARGE SCALE GENOMIC DNA]</scope>
</reference>
<dbReference type="GO" id="GO:0046872">
    <property type="term" value="F:metal ion binding"/>
    <property type="evidence" value="ECO:0007669"/>
    <property type="project" value="UniProtKB-KW"/>
</dbReference>
<dbReference type="InterPro" id="IPR011206">
    <property type="entry name" value="Citrate_lyase_beta/mcl1/mcl2"/>
</dbReference>
<evidence type="ECO:0000256" key="19">
    <source>
        <dbReference type="ARBA" id="ARBA00066840"/>
    </source>
</evidence>
<evidence type="ECO:0000256" key="10">
    <source>
        <dbReference type="ARBA" id="ARBA00022990"/>
    </source>
</evidence>
<dbReference type="EC" id="3.1.2.30" evidence="18"/>
<comment type="subunit">
    <text evidence="3">Homotrimer.</text>
</comment>
<dbReference type="InterPro" id="IPR040442">
    <property type="entry name" value="Pyrv_kinase-like_dom_sf"/>
</dbReference>
<feature type="domain" description="HpcH/HpaI aldolase/citrate lyase" evidence="26">
    <location>
        <begin position="44"/>
        <end position="272"/>
    </location>
</feature>
<evidence type="ECO:0000256" key="21">
    <source>
        <dbReference type="ARBA" id="ARBA00076231"/>
    </source>
</evidence>
<evidence type="ECO:0000256" key="3">
    <source>
        <dbReference type="ARBA" id="ARBA00011233"/>
    </source>
</evidence>
<gene>
    <name evidence="27" type="primary">CLYBL</name>
    <name evidence="27" type="ORF">CEXT_39141</name>
</gene>
<dbReference type="SUPFAM" id="SSF51621">
    <property type="entry name" value="Phosphoenolpyruvate/pyruvate domain"/>
    <property type="match status" value="1"/>
</dbReference>
<evidence type="ECO:0000313" key="27">
    <source>
        <dbReference type="EMBL" id="GIX85457.1"/>
    </source>
</evidence>